<name>L5L4R8_PTEAL</name>
<evidence type="ECO:0000313" key="2">
    <source>
        <dbReference type="EMBL" id="ELK18033.1"/>
    </source>
</evidence>
<keyword evidence="3" id="KW-1185">Reference proteome</keyword>
<accession>L5L4R8</accession>
<protein>
    <submittedName>
        <fullName evidence="2">Uncharacterized protein</fullName>
    </submittedName>
</protein>
<dbReference type="EMBL" id="KB030357">
    <property type="protein sequence ID" value="ELK18033.1"/>
    <property type="molecule type" value="Genomic_DNA"/>
</dbReference>
<evidence type="ECO:0000256" key="1">
    <source>
        <dbReference type="SAM" id="MobiDB-lite"/>
    </source>
</evidence>
<dbReference type="Proteomes" id="UP000010552">
    <property type="component" value="Unassembled WGS sequence"/>
</dbReference>
<feature type="region of interest" description="Disordered" evidence="1">
    <location>
        <begin position="1"/>
        <end position="29"/>
    </location>
</feature>
<dbReference type="InParanoid" id="L5L4R8"/>
<feature type="compositionally biased region" description="Acidic residues" evidence="1">
    <location>
        <begin position="1"/>
        <end position="10"/>
    </location>
</feature>
<sequence length="88" mass="9637">MLGNGEDDAFDPIPAVHTGPAANEPTRKKPTYLIMGQEDLNTPKFNKYLHPDDPPGYPSDGDLPAALQALMSTASYTFSPNSYRTHMQ</sequence>
<organism evidence="2 3">
    <name type="scientific">Pteropus alecto</name>
    <name type="common">Black flying fox</name>
    <dbReference type="NCBI Taxonomy" id="9402"/>
    <lineage>
        <taxon>Eukaryota</taxon>
        <taxon>Metazoa</taxon>
        <taxon>Chordata</taxon>
        <taxon>Craniata</taxon>
        <taxon>Vertebrata</taxon>
        <taxon>Euteleostomi</taxon>
        <taxon>Mammalia</taxon>
        <taxon>Eutheria</taxon>
        <taxon>Laurasiatheria</taxon>
        <taxon>Chiroptera</taxon>
        <taxon>Yinpterochiroptera</taxon>
        <taxon>Pteropodoidea</taxon>
        <taxon>Pteropodidae</taxon>
        <taxon>Pteropodinae</taxon>
        <taxon>Pteropus</taxon>
    </lineage>
</organism>
<proteinExistence type="predicted"/>
<gene>
    <name evidence="2" type="ORF">PAL_GLEAN10007473</name>
</gene>
<reference evidence="3" key="1">
    <citation type="journal article" date="2013" name="Science">
        <title>Comparative analysis of bat genomes provides insight into the evolution of flight and immunity.</title>
        <authorList>
            <person name="Zhang G."/>
            <person name="Cowled C."/>
            <person name="Shi Z."/>
            <person name="Huang Z."/>
            <person name="Bishop-Lilly K.A."/>
            <person name="Fang X."/>
            <person name="Wynne J.W."/>
            <person name="Xiong Z."/>
            <person name="Baker M.L."/>
            <person name="Zhao W."/>
            <person name="Tachedjian M."/>
            <person name="Zhu Y."/>
            <person name="Zhou P."/>
            <person name="Jiang X."/>
            <person name="Ng J."/>
            <person name="Yang L."/>
            <person name="Wu L."/>
            <person name="Xiao J."/>
            <person name="Feng Y."/>
            <person name="Chen Y."/>
            <person name="Sun X."/>
            <person name="Zhang Y."/>
            <person name="Marsh G.A."/>
            <person name="Crameri G."/>
            <person name="Broder C.C."/>
            <person name="Frey K.G."/>
            <person name="Wang L.F."/>
            <person name="Wang J."/>
        </authorList>
    </citation>
    <scope>NUCLEOTIDE SEQUENCE [LARGE SCALE GENOMIC DNA]</scope>
</reference>
<evidence type="ECO:0000313" key="3">
    <source>
        <dbReference type="Proteomes" id="UP000010552"/>
    </source>
</evidence>
<feature type="region of interest" description="Disordered" evidence="1">
    <location>
        <begin position="43"/>
        <end position="62"/>
    </location>
</feature>
<dbReference type="AlphaFoldDB" id="L5L4R8"/>